<name>A0A7J7I721_CAMSI</name>
<comment type="caution">
    <text evidence="1">The sequence shown here is derived from an EMBL/GenBank/DDBJ whole genome shotgun (WGS) entry which is preliminary data.</text>
</comment>
<proteinExistence type="predicted"/>
<organism evidence="1 2">
    <name type="scientific">Camellia sinensis</name>
    <name type="common">Tea plant</name>
    <name type="synonym">Thea sinensis</name>
    <dbReference type="NCBI Taxonomy" id="4442"/>
    <lineage>
        <taxon>Eukaryota</taxon>
        <taxon>Viridiplantae</taxon>
        <taxon>Streptophyta</taxon>
        <taxon>Embryophyta</taxon>
        <taxon>Tracheophyta</taxon>
        <taxon>Spermatophyta</taxon>
        <taxon>Magnoliopsida</taxon>
        <taxon>eudicotyledons</taxon>
        <taxon>Gunneridae</taxon>
        <taxon>Pentapetalae</taxon>
        <taxon>asterids</taxon>
        <taxon>Ericales</taxon>
        <taxon>Theaceae</taxon>
        <taxon>Camellia</taxon>
    </lineage>
</organism>
<evidence type="ECO:0000313" key="1">
    <source>
        <dbReference type="EMBL" id="KAF5960357.1"/>
    </source>
</evidence>
<gene>
    <name evidence="1" type="ORF">HYC85_001566</name>
</gene>
<dbReference type="AlphaFoldDB" id="A0A7J7I721"/>
<reference evidence="2" key="1">
    <citation type="journal article" date="2020" name="Nat. Commun.">
        <title>Genome assembly of wild tea tree DASZ reveals pedigree and selection history of tea varieties.</title>
        <authorList>
            <person name="Zhang W."/>
            <person name="Zhang Y."/>
            <person name="Qiu H."/>
            <person name="Guo Y."/>
            <person name="Wan H."/>
            <person name="Zhang X."/>
            <person name="Scossa F."/>
            <person name="Alseekh S."/>
            <person name="Zhang Q."/>
            <person name="Wang P."/>
            <person name="Xu L."/>
            <person name="Schmidt M.H."/>
            <person name="Jia X."/>
            <person name="Li D."/>
            <person name="Zhu A."/>
            <person name="Guo F."/>
            <person name="Chen W."/>
            <person name="Ni D."/>
            <person name="Usadel B."/>
            <person name="Fernie A.R."/>
            <person name="Wen W."/>
        </authorList>
    </citation>
    <scope>NUCLEOTIDE SEQUENCE [LARGE SCALE GENOMIC DNA]</scope>
    <source>
        <strain evidence="2">cv. G240</strain>
    </source>
</reference>
<protein>
    <submittedName>
        <fullName evidence="1">Uncharacterized protein</fullName>
    </submittedName>
</protein>
<dbReference type="EMBL" id="JACBKZ010000001">
    <property type="protein sequence ID" value="KAF5960357.1"/>
    <property type="molecule type" value="Genomic_DNA"/>
</dbReference>
<accession>A0A7J7I721</accession>
<sequence length="50" mass="6152">MQNQHEFRWLYGFYDYFTFHHPPTINRSLGTMESELFRLKSSSGLLRKQR</sequence>
<keyword evidence="2" id="KW-1185">Reference proteome</keyword>
<dbReference type="Proteomes" id="UP000593564">
    <property type="component" value="Unassembled WGS sequence"/>
</dbReference>
<evidence type="ECO:0000313" key="2">
    <source>
        <dbReference type="Proteomes" id="UP000593564"/>
    </source>
</evidence>
<reference evidence="1 2" key="2">
    <citation type="submission" date="2020-07" db="EMBL/GenBank/DDBJ databases">
        <title>Genome assembly of wild tea tree DASZ reveals pedigree and selection history of tea varieties.</title>
        <authorList>
            <person name="Zhang W."/>
        </authorList>
    </citation>
    <scope>NUCLEOTIDE SEQUENCE [LARGE SCALE GENOMIC DNA]</scope>
    <source>
        <strain evidence="2">cv. G240</strain>
        <tissue evidence="1">Leaf</tissue>
    </source>
</reference>